<evidence type="ECO:0000313" key="3">
    <source>
        <dbReference type="Proteomes" id="UP001196765"/>
    </source>
</evidence>
<sequence>MEEFTISNWIALASVGLSLIALVKSFLTDRKAKKLDLLLKQQQVQKHDEEITECKKADIEVNVVEMPRGSNNKLKFYNRGKAIAYNVEFKITSDTGANIQLFMDKNYLPFPKLLPQQCFDIVYVQFSHEPHHTILMTWDDDFGKGRSKEMVVDM</sequence>
<evidence type="ECO:0000256" key="1">
    <source>
        <dbReference type="SAM" id="Phobius"/>
    </source>
</evidence>
<keyword evidence="1" id="KW-0472">Membrane</keyword>
<dbReference type="EMBL" id="JAHOEI010000102">
    <property type="protein sequence ID" value="MBV3389120.1"/>
    <property type="molecule type" value="Genomic_DNA"/>
</dbReference>
<evidence type="ECO:0000313" key="2">
    <source>
        <dbReference type="EMBL" id="MBV3389120.1"/>
    </source>
</evidence>
<keyword evidence="1" id="KW-1133">Transmembrane helix</keyword>
<organism evidence="2 3">
    <name type="scientific">Segatella copri</name>
    <dbReference type="NCBI Taxonomy" id="165179"/>
    <lineage>
        <taxon>Bacteria</taxon>
        <taxon>Pseudomonadati</taxon>
        <taxon>Bacteroidota</taxon>
        <taxon>Bacteroidia</taxon>
        <taxon>Bacteroidales</taxon>
        <taxon>Prevotellaceae</taxon>
        <taxon>Segatella</taxon>
    </lineage>
</organism>
<protein>
    <submittedName>
        <fullName evidence="2">Uncharacterized protein</fullName>
    </submittedName>
</protein>
<dbReference type="Proteomes" id="UP001196765">
    <property type="component" value="Unassembled WGS sequence"/>
</dbReference>
<accession>A0AAW4N4Z5</accession>
<dbReference type="RefSeq" id="WP_217745189.1">
    <property type="nucleotide sequence ID" value="NZ_JAHOEI010000102.1"/>
</dbReference>
<reference evidence="2" key="1">
    <citation type="submission" date="2021-06" db="EMBL/GenBank/DDBJ databases">
        <title>Collection of gut derived symbiotic bacterial strains cultured from healthy donors.</title>
        <authorList>
            <person name="Lin H."/>
            <person name="Littmann E."/>
            <person name="Pamer E.G."/>
        </authorList>
    </citation>
    <scope>NUCLEOTIDE SEQUENCE</scope>
    <source>
        <strain evidence="2">MSK.21.74</strain>
    </source>
</reference>
<feature type="transmembrane region" description="Helical" evidence="1">
    <location>
        <begin position="6"/>
        <end position="27"/>
    </location>
</feature>
<name>A0AAW4N4Z5_9BACT</name>
<keyword evidence="1" id="KW-0812">Transmembrane</keyword>
<gene>
    <name evidence="2" type="ORF">KSW82_15440</name>
</gene>
<comment type="caution">
    <text evidence="2">The sequence shown here is derived from an EMBL/GenBank/DDBJ whole genome shotgun (WGS) entry which is preliminary data.</text>
</comment>
<proteinExistence type="predicted"/>
<dbReference type="AlphaFoldDB" id="A0AAW4N4Z5"/>